<reference evidence="2 3" key="1">
    <citation type="journal article" date="2019" name="Sci. Rep.">
        <title>A high-quality genome of Eragrostis curvula grass provides insights into Poaceae evolution and supports new strategies to enhance forage quality.</title>
        <authorList>
            <person name="Carballo J."/>
            <person name="Santos B.A.C.M."/>
            <person name="Zappacosta D."/>
            <person name="Garbus I."/>
            <person name="Selva J.P."/>
            <person name="Gallo C.A."/>
            <person name="Diaz A."/>
            <person name="Albertini E."/>
            <person name="Caccamo M."/>
            <person name="Echenique V."/>
        </authorList>
    </citation>
    <scope>NUCLEOTIDE SEQUENCE [LARGE SCALE GENOMIC DNA]</scope>
    <source>
        <strain evidence="3">cv. Victoria</strain>
        <tissue evidence="2">Leaf</tissue>
    </source>
</reference>
<comment type="caution">
    <text evidence="2">The sequence shown here is derived from an EMBL/GenBank/DDBJ whole genome shotgun (WGS) entry which is preliminary data.</text>
</comment>
<proteinExistence type="predicted"/>
<feature type="region of interest" description="Disordered" evidence="1">
    <location>
        <begin position="51"/>
        <end position="71"/>
    </location>
</feature>
<gene>
    <name evidence="2" type="ORF">EJB05_42296</name>
</gene>
<dbReference type="Proteomes" id="UP000324897">
    <property type="component" value="Chromosome 3"/>
</dbReference>
<evidence type="ECO:0000313" key="2">
    <source>
        <dbReference type="EMBL" id="TVU08873.1"/>
    </source>
</evidence>
<protein>
    <recommendedName>
        <fullName evidence="4">Late embryogenesis abundant protein LEA-2 subgroup domain-containing protein</fullName>
    </recommendedName>
</protein>
<evidence type="ECO:0000313" key="3">
    <source>
        <dbReference type="Proteomes" id="UP000324897"/>
    </source>
</evidence>
<keyword evidence="3" id="KW-1185">Reference proteome</keyword>
<evidence type="ECO:0008006" key="4">
    <source>
        <dbReference type="Google" id="ProtNLM"/>
    </source>
</evidence>
<evidence type="ECO:0000256" key="1">
    <source>
        <dbReference type="SAM" id="MobiDB-lite"/>
    </source>
</evidence>
<feature type="compositionally biased region" description="Polar residues" evidence="1">
    <location>
        <begin position="57"/>
        <end position="68"/>
    </location>
</feature>
<dbReference type="AlphaFoldDB" id="A0A5J9TBW2"/>
<feature type="non-terminal residue" evidence="2">
    <location>
        <position position="1"/>
    </location>
</feature>
<name>A0A5J9TBW2_9POAL</name>
<sequence length="201" mass="21146">MGKEEVAGCCILCALTLATVLLAAYAFITPVEVTVDDAALRRLGLAAPADATARRPSPSTCRSWSPCATPTGPCPSCRTAPLGGELRFRGVPFARGWLAPGGERDRIRARRTEVYRVSSAGESAAVELGDDGVAELAGETAAGVFVLELVVVGEVRYQAHRRPRRFRASCPLKLSLSTATAAFAKVKCTVHSALAVRHALG</sequence>
<organism evidence="2 3">
    <name type="scientific">Eragrostis curvula</name>
    <name type="common">weeping love grass</name>
    <dbReference type="NCBI Taxonomy" id="38414"/>
    <lineage>
        <taxon>Eukaryota</taxon>
        <taxon>Viridiplantae</taxon>
        <taxon>Streptophyta</taxon>
        <taxon>Embryophyta</taxon>
        <taxon>Tracheophyta</taxon>
        <taxon>Spermatophyta</taxon>
        <taxon>Magnoliopsida</taxon>
        <taxon>Liliopsida</taxon>
        <taxon>Poales</taxon>
        <taxon>Poaceae</taxon>
        <taxon>PACMAD clade</taxon>
        <taxon>Chloridoideae</taxon>
        <taxon>Eragrostideae</taxon>
        <taxon>Eragrostidinae</taxon>
        <taxon>Eragrostis</taxon>
    </lineage>
</organism>
<dbReference type="EMBL" id="RWGY01000039">
    <property type="protein sequence ID" value="TVU08873.1"/>
    <property type="molecule type" value="Genomic_DNA"/>
</dbReference>
<accession>A0A5J9TBW2</accession>
<dbReference type="Gramene" id="TVU08873">
    <property type="protein sequence ID" value="TVU08873"/>
    <property type="gene ID" value="EJB05_42296"/>
</dbReference>